<dbReference type="EMBL" id="JAFCJH010000050">
    <property type="protein sequence ID" value="MBR0800188.1"/>
    <property type="molecule type" value="Genomic_DNA"/>
</dbReference>
<keyword evidence="5" id="KW-1185">Reference proteome</keyword>
<dbReference type="CDD" id="cd01949">
    <property type="entry name" value="GGDEF"/>
    <property type="match status" value="1"/>
</dbReference>
<dbReference type="Proteomes" id="UP001315278">
    <property type="component" value="Unassembled WGS sequence"/>
</dbReference>
<feature type="transmembrane region" description="Helical" evidence="1">
    <location>
        <begin position="96"/>
        <end position="116"/>
    </location>
</feature>
<dbReference type="InterPro" id="IPR052155">
    <property type="entry name" value="Biofilm_reg_signaling"/>
</dbReference>
<proteinExistence type="predicted"/>
<organism evidence="4 5">
    <name type="scientific">Bradyrhizobium jicamae</name>
    <dbReference type="NCBI Taxonomy" id="280332"/>
    <lineage>
        <taxon>Bacteria</taxon>
        <taxon>Pseudomonadati</taxon>
        <taxon>Pseudomonadota</taxon>
        <taxon>Alphaproteobacteria</taxon>
        <taxon>Hyphomicrobiales</taxon>
        <taxon>Nitrobacteraceae</taxon>
        <taxon>Bradyrhizobium</taxon>
    </lineage>
</organism>
<evidence type="ECO:0000313" key="4">
    <source>
        <dbReference type="EMBL" id="MBR0800188.1"/>
    </source>
</evidence>
<protein>
    <submittedName>
        <fullName evidence="4">EAL domain-containing protein</fullName>
    </submittedName>
</protein>
<dbReference type="Pfam" id="PF12860">
    <property type="entry name" value="PAS_7"/>
    <property type="match status" value="1"/>
</dbReference>
<dbReference type="InterPro" id="IPR000160">
    <property type="entry name" value="GGDEF_dom"/>
</dbReference>
<dbReference type="InterPro" id="IPR029787">
    <property type="entry name" value="Nucleotide_cyclase"/>
</dbReference>
<keyword evidence="1" id="KW-0472">Membrane</keyword>
<reference evidence="5" key="1">
    <citation type="journal article" date="2021" name="ISME J.">
        <title>Evolutionary origin and ecological implication of a unique nif island in free-living Bradyrhizobium lineages.</title>
        <authorList>
            <person name="Tao J."/>
        </authorList>
    </citation>
    <scope>NUCLEOTIDE SEQUENCE [LARGE SCALE GENOMIC DNA]</scope>
    <source>
        <strain evidence="5">SZCCT0434</strain>
    </source>
</reference>
<dbReference type="PROSITE" id="PS50883">
    <property type="entry name" value="EAL"/>
    <property type="match status" value="1"/>
</dbReference>
<dbReference type="PANTHER" id="PTHR44757:SF2">
    <property type="entry name" value="BIOFILM ARCHITECTURE MAINTENANCE PROTEIN MBAA"/>
    <property type="match status" value="1"/>
</dbReference>
<dbReference type="Gene3D" id="3.30.450.20">
    <property type="entry name" value="PAS domain"/>
    <property type="match status" value="1"/>
</dbReference>
<comment type="caution">
    <text evidence="4">The sequence shown here is derived from an EMBL/GenBank/DDBJ whole genome shotgun (WGS) entry which is preliminary data.</text>
</comment>
<feature type="transmembrane region" description="Helical" evidence="1">
    <location>
        <begin position="153"/>
        <end position="186"/>
    </location>
</feature>
<feature type="transmembrane region" description="Helical" evidence="1">
    <location>
        <begin position="122"/>
        <end position="141"/>
    </location>
</feature>
<evidence type="ECO:0000256" key="1">
    <source>
        <dbReference type="SAM" id="Phobius"/>
    </source>
</evidence>
<gene>
    <name evidence="4" type="ORF">JQ615_32955</name>
</gene>
<dbReference type="InterPro" id="IPR001633">
    <property type="entry name" value="EAL_dom"/>
</dbReference>
<keyword evidence="1" id="KW-1133">Transmembrane helix</keyword>
<dbReference type="PANTHER" id="PTHR44757">
    <property type="entry name" value="DIGUANYLATE CYCLASE DGCP"/>
    <property type="match status" value="1"/>
</dbReference>
<dbReference type="InterPro" id="IPR035919">
    <property type="entry name" value="EAL_sf"/>
</dbReference>
<dbReference type="SMART" id="SM00267">
    <property type="entry name" value="GGDEF"/>
    <property type="match status" value="1"/>
</dbReference>
<dbReference type="Gene3D" id="3.30.70.270">
    <property type="match status" value="1"/>
</dbReference>
<evidence type="ECO:0000259" key="2">
    <source>
        <dbReference type="PROSITE" id="PS50883"/>
    </source>
</evidence>
<accession>A0ABS5FTU5</accession>
<sequence>MQFASQTGEPDQPMSPTISAALVESLFMNPAPMIFGAFGPAIAGAVIAAVTRDLFCWLCVPLFIVVGLARALQMYRYKQRNSRLTVEEAGIWEKRYRIGAIAYGIALGIWGAAVLLRTSDPAAHMLCVTTVVAYTSAGVGRTFGRPQIFRLQVLLSIGPLIATLMYVGGAFYIALALLSFVFFGAIRHLTSSLQRIYVNAWIAKEREAALAGQFDTALNNMPHGLCMFTADGHLAVMNHRFIDMMELSEDFVQSGASASDICNACVLSGAISAATSRQILSEIENSQAGDIITNDPDASRNRSLSWTFQPMSGGGTVVLVEDITERRDAEARISHLARYDELTQLPNRVNFRDEIGRLLATRYGSEQRSALLFVDLDQFKQVNDTLGHPCGDQLLCAVAERLREMLRPEDFVARFGGDEFVVFQQNIHSHEDAAGLARRIVDRLSERYKIDNHLVEIGASVGIAMTAPGVSADTLLKNADMALYRAKADGRGTFCFFRDEMAQTVEARRILELDLRKALANEEFELYYQPLINLRSGKVTTCEALLRWNHPVRGTVSPVDIIPVAEDMGLIVDLGRWILRKACMECMKWPEAVSVAVNFSPQQFHQRDVLSEVRYALEVSGLPAHRLEIEITESSLLHNTQLTHDVLSQLRTLGVRISLDDFGTGYSSLSYLHNFPLQKVKIDRSFLEGIDSDRPLTLLRGVARLSADLGMSVVVEGIETNEQLELISADGAVTEAQGYLFSRPVPSVRIRQLLNASHGRRTDEQLHVVPSRSIA</sequence>
<feature type="transmembrane region" description="Helical" evidence="1">
    <location>
        <begin position="26"/>
        <end position="48"/>
    </location>
</feature>
<feature type="domain" description="GGDEF" evidence="3">
    <location>
        <begin position="367"/>
        <end position="499"/>
    </location>
</feature>
<evidence type="ECO:0000313" key="5">
    <source>
        <dbReference type="Proteomes" id="UP001315278"/>
    </source>
</evidence>
<feature type="transmembrane region" description="Helical" evidence="1">
    <location>
        <begin position="54"/>
        <end position="75"/>
    </location>
</feature>
<dbReference type="SUPFAM" id="SSF55073">
    <property type="entry name" value="Nucleotide cyclase"/>
    <property type="match status" value="1"/>
</dbReference>
<feature type="domain" description="EAL" evidence="2">
    <location>
        <begin position="508"/>
        <end position="758"/>
    </location>
</feature>
<dbReference type="PROSITE" id="PS50887">
    <property type="entry name" value="GGDEF"/>
    <property type="match status" value="1"/>
</dbReference>
<dbReference type="Pfam" id="PF00990">
    <property type="entry name" value="GGDEF"/>
    <property type="match status" value="1"/>
</dbReference>
<dbReference type="Pfam" id="PF00563">
    <property type="entry name" value="EAL"/>
    <property type="match status" value="1"/>
</dbReference>
<dbReference type="InterPro" id="IPR043128">
    <property type="entry name" value="Rev_trsase/Diguanyl_cyclase"/>
</dbReference>
<evidence type="ECO:0000259" key="3">
    <source>
        <dbReference type="PROSITE" id="PS50887"/>
    </source>
</evidence>
<name>A0ABS5FTU5_9BRAD</name>
<dbReference type="SUPFAM" id="SSF141868">
    <property type="entry name" value="EAL domain-like"/>
    <property type="match status" value="1"/>
</dbReference>
<dbReference type="CDD" id="cd01948">
    <property type="entry name" value="EAL"/>
    <property type="match status" value="1"/>
</dbReference>
<dbReference type="NCBIfam" id="TIGR00254">
    <property type="entry name" value="GGDEF"/>
    <property type="match status" value="1"/>
</dbReference>
<keyword evidence="1" id="KW-0812">Transmembrane</keyword>
<dbReference type="RefSeq" id="WP_212398254.1">
    <property type="nucleotide sequence ID" value="NZ_JAFCJH010000050.1"/>
</dbReference>
<dbReference type="Gene3D" id="3.20.20.450">
    <property type="entry name" value="EAL domain"/>
    <property type="match status" value="1"/>
</dbReference>
<dbReference type="SMART" id="SM00052">
    <property type="entry name" value="EAL"/>
    <property type="match status" value="1"/>
</dbReference>